<dbReference type="PROSITE" id="PS50835">
    <property type="entry name" value="IG_LIKE"/>
    <property type="match status" value="1"/>
</dbReference>
<feature type="compositionally biased region" description="Basic and acidic residues" evidence="1">
    <location>
        <begin position="675"/>
        <end position="698"/>
    </location>
</feature>
<dbReference type="RefSeq" id="XP_055867051.1">
    <property type="nucleotide sequence ID" value="XM_056011076.1"/>
</dbReference>
<protein>
    <submittedName>
        <fullName evidence="5 6">Uncharacterized protein LOC106079205</fullName>
    </submittedName>
</protein>
<feature type="compositionally biased region" description="Basic and acidic residues" evidence="1">
    <location>
        <begin position="401"/>
        <end position="412"/>
    </location>
</feature>
<organism evidence="4 5">
    <name type="scientific">Biomphalaria glabrata</name>
    <name type="common">Bloodfluke planorb</name>
    <name type="synonym">Freshwater snail</name>
    <dbReference type="NCBI Taxonomy" id="6526"/>
    <lineage>
        <taxon>Eukaryota</taxon>
        <taxon>Metazoa</taxon>
        <taxon>Spiralia</taxon>
        <taxon>Lophotrochozoa</taxon>
        <taxon>Mollusca</taxon>
        <taxon>Gastropoda</taxon>
        <taxon>Heterobranchia</taxon>
        <taxon>Euthyneura</taxon>
        <taxon>Panpulmonata</taxon>
        <taxon>Hygrophila</taxon>
        <taxon>Lymnaeoidea</taxon>
        <taxon>Planorbidae</taxon>
        <taxon>Biomphalaria</taxon>
    </lineage>
</organism>
<dbReference type="GeneID" id="106079205"/>
<proteinExistence type="predicted"/>
<keyword evidence="2" id="KW-1133">Transmembrane helix</keyword>
<dbReference type="OrthoDB" id="676979at2759"/>
<dbReference type="RefSeq" id="XP_055867050.1">
    <property type="nucleotide sequence ID" value="XM_056011075.1"/>
</dbReference>
<dbReference type="RefSeq" id="XP_055867052.1">
    <property type="nucleotide sequence ID" value="XM_056011077.1"/>
</dbReference>
<evidence type="ECO:0000259" key="3">
    <source>
        <dbReference type="PROSITE" id="PS50835"/>
    </source>
</evidence>
<accession>A0A9W2YWM9</accession>
<dbReference type="InterPro" id="IPR007110">
    <property type="entry name" value="Ig-like_dom"/>
</dbReference>
<dbReference type="Proteomes" id="UP001165740">
    <property type="component" value="Chromosome 14"/>
</dbReference>
<dbReference type="OMA" id="PGERGMN"/>
<keyword evidence="2" id="KW-0472">Membrane</keyword>
<dbReference type="AlphaFoldDB" id="A0A9W2YWM9"/>
<feature type="domain" description="Ig-like" evidence="3">
    <location>
        <begin position="75"/>
        <end position="151"/>
    </location>
</feature>
<evidence type="ECO:0000313" key="6">
    <source>
        <dbReference type="RefSeq" id="XP_055867051.1"/>
    </source>
</evidence>
<evidence type="ECO:0000313" key="7">
    <source>
        <dbReference type="RefSeq" id="XP_055867052.1"/>
    </source>
</evidence>
<evidence type="ECO:0000313" key="4">
    <source>
        <dbReference type="Proteomes" id="UP001165740"/>
    </source>
</evidence>
<dbReference type="SUPFAM" id="SSF48726">
    <property type="entry name" value="Immunoglobulin"/>
    <property type="match status" value="1"/>
</dbReference>
<feature type="transmembrane region" description="Helical" evidence="2">
    <location>
        <begin position="279"/>
        <end position="303"/>
    </location>
</feature>
<evidence type="ECO:0000313" key="5">
    <source>
        <dbReference type="RefSeq" id="XP_055867050.1"/>
    </source>
</evidence>
<keyword evidence="4" id="KW-1185">Reference proteome</keyword>
<keyword evidence="2" id="KW-0812">Transmembrane</keyword>
<evidence type="ECO:0000256" key="1">
    <source>
        <dbReference type="SAM" id="MobiDB-lite"/>
    </source>
</evidence>
<feature type="region of interest" description="Disordered" evidence="1">
    <location>
        <begin position="667"/>
        <end position="698"/>
    </location>
</feature>
<feature type="compositionally biased region" description="Basic and acidic residues" evidence="1">
    <location>
        <begin position="453"/>
        <end position="470"/>
    </location>
</feature>
<sequence>MFIVMVKKMSRDLVMARVDDRRDGQMMHILSNLSEATKYTFYINAYNTQALTRCQHINSSVVTKERDTFLLNDKPLVNKTQTFKEGENMIIKCQVSDDPVYSMELSHDSGQKRVTLIKKDNASILSYESLVQCNSSGLYVCKVTSRSEVFTMQGYIKSECDAEYCNENTQNQTPSFELLYRNETCTVILCLWIYPQPSSFRLYKANEEIATSNYYITFNYLTSYTTKGHLTLTLFQCYNFTPGPYHITLYYTKQRSSNIEFDLTVDRLKKVESHNNTSLVSYIIIVASVNVTIISVIVAVIVIKLKRNSLKQEFPMTTDNIYNNVSGGVEISADQRPSHFGRWSIRASVISDEGLKASPSISHAANIAELTPRTDAEDEASDSRMTGEAEQTYANVTFITDGRRREQVHTTDPDQGGRMNAQEKSRMSSAGNKKRTMTSHSDRQRTSNYDVGHTLRPEGDGRTLRPEGDGRTLGSEGDGRTLGSEGDGRTLGSEVDGRTLGSESDGRTLGSEGDGRTLGSEGDGRTLGSEGDGRTLGSEGDGRTLGSESDGRTLGSESDGRTLGSEGDGRTLRPEGDGRTLGSEGDGRTLGSEGDGRTLGSEGDGRTLGSKGDWRSLESEGRKLSPDNIRTSMIRKQDSEYKGYKFASENDDQTIDSGYKWHTFASEDEGQTVDSDDKGQTVHPDDEGRTATSRDKGHTVDFKNKDLTVNLKDESLTVISDSTNDGRTISPEGLVYVSVIINPDTKKPEVTATRHSKAPYESVEYASINYSATLEAKVDDEKE</sequence>
<gene>
    <name evidence="5 6 7" type="primary">LOC106079205</name>
</gene>
<feature type="compositionally biased region" description="Basic and acidic residues" evidence="1">
    <location>
        <begin position="612"/>
        <end position="625"/>
    </location>
</feature>
<feature type="compositionally biased region" description="Basic and acidic residues" evidence="1">
    <location>
        <begin position="567"/>
        <end position="578"/>
    </location>
</feature>
<evidence type="ECO:0000256" key="2">
    <source>
        <dbReference type="SAM" id="Phobius"/>
    </source>
</evidence>
<dbReference type="InterPro" id="IPR036179">
    <property type="entry name" value="Ig-like_dom_sf"/>
</dbReference>
<name>A0A9W2YWM9_BIOGL</name>
<reference evidence="5 6" key="1">
    <citation type="submission" date="2025-04" db="UniProtKB">
        <authorList>
            <consortium name="RefSeq"/>
        </authorList>
    </citation>
    <scope>IDENTIFICATION</scope>
</reference>
<feature type="region of interest" description="Disordered" evidence="1">
    <location>
        <begin position="366"/>
        <end position="629"/>
    </location>
</feature>